<keyword evidence="2" id="KW-1185">Reference proteome</keyword>
<accession>A0A5B0GG93</accession>
<organism evidence="1 2">
    <name type="scientific">Paraburkholderia panacisoli</name>
    <dbReference type="NCBI Taxonomy" id="2603818"/>
    <lineage>
        <taxon>Bacteria</taxon>
        <taxon>Pseudomonadati</taxon>
        <taxon>Pseudomonadota</taxon>
        <taxon>Betaproteobacteria</taxon>
        <taxon>Burkholderiales</taxon>
        <taxon>Burkholderiaceae</taxon>
        <taxon>Paraburkholderia</taxon>
    </lineage>
</organism>
<dbReference type="Proteomes" id="UP000325273">
    <property type="component" value="Unassembled WGS sequence"/>
</dbReference>
<evidence type="ECO:0000313" key="2">
    <source>
        <dbReference type="Proteomes" id="UP000325273"/>
    </source>
</evidence>
<gene>
    <name evidence="1" type="ORF">FVF58_39800</name>
</gene>
<dbReference type="AlphaFoldDB" id="A0A5B0GG93"/>
<evidence type="ECO:0000313" key="1">
    <source>
        <dbReference type="EMBL" id="KAA1000899.1"/>
    </source>
</evidence>
<protein>
    <submittedName>
        <fullName evidence="1">Uncharacterized protein</fullName>
    </submittedName>
</protein>
<dbReference type="EMBL" id="VTUZ01000043">
    <property type="protein sequence ID" value="KAA1000899.1"/>
    <property type="molecule type" value="Genomic_DNA"/>
</dbReference>
<comment type="caution">
    <text evidence="1">The sequence shown here is derived from an EMBL/GenBank/DDBJ whole genome shotgun (WGS) entry which is preliminary data.</text>
</comment>
<proteinExistence type="predicted"/>
<sequence>MASAGKSLCSMVEHWLASTSMDMVHVVEFKNQRATRQYYVCVEARRAAGTAAMFFIRRKDGLWCISPPSRERSTMRAV</sequence>
<name>A0A5B0GG93_9BURK</name>
<reference evidence="1 2" key="1">
    <citation type="submission" date="2019-08" db="EMBL/GenBank/DDBJ databases">
        <title>Paraburkholderia sp. DCY113.</title>
        <authorList>
            <person name="Kang J."/>
        </authorList>
    </citation>
    <scope>NUCLEOTIDE SEQUENCE [LARGE SCALE GENOMIC DNA]</scope>
    <source>
        <strain evidence="1 2">DCY113</strain>
    </source>
</reference>